<evidence type="ECO:0000313" key="3">
    <source>
        <dbReference type="Proteomes" id="UP000013270"/>
    </source>
</evidence>
<accession>N8X6I3</accession>
<keyword evidence="1" id="KW-0472">Membrane</keyword>
<feature type="transmembrane region" description="Helical" evidence="1">
    <location>
        <begin position="68"/>
        <end position="89"/>
    </location>
</feature>
<evidence type="ECO:0000256" key="1">
    <source>
        <dbReference type="SAM" id="Phobius"/>
    </source>
</evidence>
<dbReference type="HOGENOM" id="CLU_2434117_0_0_6"/>
<evidence type="ECO:0000313" key="2">
    <source>
        <dbReference type="EMBL" id="ENV19831.1"/>
    </source>
</evidence>
<gene>
    <name evidence="2" type="ORF">F963_04223</name>
</gene>
<protein>
    <submittedName>
        <fullName evidence="2">Uncharacterized protein</fullName>
    </submittedName>
</protein>
<dbReference type="Proteomes" id="UP000013270">
    <property type="component" value="Unassembled WGS sequence"/>
</dbReference>
<proteinExistence type="predicted"/>
<organism evidence="2 3">
    <name type="scientific">Acinetobacter bereziniae NIPH 3</name>
    <dbReference type="NCBI Taxonomy" id="1217651"/>
    <lineage>
        <taxon>Bacteria</taxon>
        <taxon>Pseudomonadati</taxon>
        <taxon>Pseudomonadota</taxon>
        <taxon>Gammaproteobacteria</taxon>
        <taxon>Moraxellales</taxon>
        <taxon>Moraxellaceae</taxon>
        <taxon>Acinetobacter</taxon>
    </lineage>
</organism>
<keyword evidence="1" id="KW-0812">Transmembrane</keyword>
<keyword evidence="1" id="KW-1133">Transmembrane helix</keyword>
<reference evidence="2 3" key="1">
    <citation type="submission" date="2013-02" db="EMBL/GenBank/DDBJ databases">
        <title>The Genome Sequence of Acinetobacter bereziniae NIPH 3.</title>
        <authorList>
            <consortium name="The Broad Institute Genome Sequencing Platform"/>
            <consortium name="The Broad Institute Genome Sequencing Center for Infectious Disease"/>
            <person name="Cerqueira G."/>
            <person name="Feldgarden M."/>
            <person name="Courvalin P."/>
            <person name="Perichon B."/>
            <person name="Grillot-Courvalin C."/>
            <person name="Clermont D."/>
            <person name="Rocha E."/>
            <person name="Yoon E.-J."/>
            <person name="Nemec A."/>
            <person name="Walker B."/>
            <person name="Young S.K."/>
            <person name="Zeng Q."/>
            <person name="Gargeya S."/>
            <person name="Fitzgerald M."/>
            <person name="Haas B."/>
            <person name="Abouelleil A."/>
            <person name="Alvarado L."/>
            <person name="Arachchi H.M."/>
            <person name="Berlin A.M."/>
            <person name="Chapman S.B."/>
            <person name="Dewar J."/>
            <person name="Goldberg J."/>
            <person name="Griggs A."/>
            <person name="Gujja S."/>
            <person name="Hansen M."/>
            <person name="Howarth C."/>
            <person name="Imamovic A."/>
            <person name="Larimer J."/>
            <person name="McCowan C."/>
            <person name="Murphy C."/>
            <person name="Neiman D."/>
            <person name="Pearson M."/>
            <person name="Priest M."/>
            <person name="Roberts A."/>
            <person name="Saif S."/>
            <person name="Shea T."/>
            <person name="Sisk P."/>
            <person name="Sykes S."/>
            <person name="Wortman J."/>
            <person name="Nusbaum C."/>
            <person name="Birren B."/>
        </authorList>
    </citation>
    <scope>NUCLEOTIDE SEQUENCE [LARGE SCALE GENOMIC DNA]</scope>
    <source>
        <strain evidence="2 3">NIPH 3</strain>
    </source>
</reference>
<dbReference type="EMBL" id="APPK01000058">
    <property type="protein sequence ID" value="ENV19831.1"/>
    <property type="molecule type" value="Genomic_DNA"/>
</dbReference>
<comment type="caution">
    <text evidence="2">The sequence shown here is derived from an EMBL/GenBank/DDBJ whole genome shotgun (WGS) entry which is preliminary data.</text>
</comment>
<name>N8X6I3_ACIBZ</name>
<sequence length="90" mass="10603">MHADRTKVLELDVTQCLRWSKGIFKNICYKNSTLNHPRMNAKKIGNIRTRIKRMDETIRIFVDKISQLILPNLEFPGILAFIYLLLIPYV</sequence>
<dbReference type="AlphaFoldDB" id="N8X6I3"/>